<evidence type="ECO:0000313" key="1">
    <source>
        <dbReference type="EMBL" id="RZI07995.1"/>
    </source>
</evidence>
<reference evidence="1 2" key="1">
    <citation type="submission" date="2018-11" db="EMBL/GenBank/DDBJ databases">
        <title>Genomic profiling of Staphylococcus species from a Poultry farm system in KwaZulu-Natal, South Africa.</title>
        <authorList>
            <person name="Amoako D.G."/>
            <person name="Somboro A.M."/>
            <person name="Abia A.L.K."/>
            <person name="Bester L.A."/>
            <person name="Essack S.Y."/>
        </authorList>
    </citation>
    <scope>NUCLEOTIDE SEQUENCE [LARGE SCALE GENOMIC DNA]</scope>
    <source>
        <strain evidence="1 2">SA12</strain>
    </source>
</reference>
<dbReference type="Proteomes" id="UP000294017">
    <property type="component" value="Unassembled WGS sequence"/>
</dbReference>
<proteinExistence type="predicted"/>
<evidence type="ECO:0000313" key="2">
    <source>
        <dbReference type="Proteomes" id="UP000294017"/>
    </source>
</evidence>
<protein>
    <submittedName>
        <fullName evidence="1">Uncharacterized protein</fullName>
    </submittedName>
</protein>
<name>A0AB37XWR6_STAAU</name>
<sequence length="82" mass="9689">MILQMDNFSTILFALKLCIQFSILNSHHLNQSNLVTKKVLSINFIDLYLSKLEIYLTYSVHIKMFNSFYNAFNYGRSRNCNE</sequence>
<comment type="caution">
    <text evidence="1">The sequence shown here is derived from an EMBL/GenBank/DDBJ whole genome shotgun (WGS) entry which is preliminary data.</text>
</comment>
<dbReference type="EMBL" id="RQTF01000054">
    <property type="protein sequence ID" value="RZI07995.1"/>
    <property type="molecule type" value="Genomic_DNA"/>
</dbReference>
<accession>A0AB37XWR6</accession>
<gene>
    <name evidence="1" type="ORF">EIH03_03775</name>
</gene>
<dbReference type="AlphaFoldDB" id="A0AB37XWR6"/>
<organism evidence="1 2">
    <name type="scientific">Staphylococcus aureus</name>
    <dbReference type="NCBI Taxonomy" id="1280"/>
    <lineage>
        <taxon>Bacteria</taxon>
        <taxon>Bacillati</taxon>
        <taxon>Bacillota</taxon>
        <taxon>Bacilli</taxon>
        <taxon>Bacillales</taxon>
        <taxon>Staphylococcaceae</taxon>
        <taxon>Staphylococcus</taxon>
    </lineage>
</organism>